<dbReference type="RefSeq" id="WP_166292137.1">
    <property type="nucleotide sequence ID" value="NZ_CP049863.1"/>
</dbReference>
<evidence type="ECO:0000313" key="8">
    <source>
        <dbReference type="Proteomes" id="UP000502677"/>
    </source>
</evidence>
<dbReference type="InterPro" id="IPR013762">
    <property type="entry name" value="Integrase-like_cat_sf"/>
</dbReference>
<dbReference type="GO" id="GO:0015074">
    <property type="term" value="P:DNA integration"/>
    <property type="evidence" value="ECO:0007669"/>
    <property type="project" value="UniProtKB-KW"/>
</dbReference>
<gene>
    <name evidence="7" type="ORF">G7068_11815</name>
</gene>
<keyword evidence="8" id="KW-1185">Reference proteome</keyword>
<keyword evidence="1" id="KW-0229">DNA integration</keyword>
<dbReference type="InterPro" id="IPR050090">
    <property type="entry name" value="Tyrosine_recombinase_XerCD"/>
</dbReference>
<proteinExistence type="predicted"/>
<evidence type="ECO:0000256" key="4">
    <source>
        <dbReference type="PROSITE-ProRule" id="PRU01248"/>
    </source>
</evidence>
<dbReference type="InterPro" id="IPR011010">
    <property type="entry name" value="DNA_brk_join_enz"/>
</dbReference>
<evidence type="ECO:0000313" key="7">
    <source>
        <dbReference type="EMBL" id="QIK63795.1"/>
    </source>
</evidence>
<dbReference type="Pfam" id="PF00589">
    <property type="entry name" value="Phage_integrase"/>
    <property type="match status" value="1"/>
</dbReference>
<dbReference type="Pfam" id="PF14659">
    <property type="entry name" value="Phage_int_SAM_3"/>
    <property type="match status" value="1"/>
</dbReference>
<dbReference type="PROSITE" id="PS51898">
    <property type="entry name" value="TYR_RECOMBINASE"/>
    <property type="match status" value="1"/>
</dbReference>
<sequence length="391" mass="43844">MVRAAKGEGSIYKTDKGWRGAVTVDGKRKYFSAPTKADAARKRRALLLQRDTGQLVAGQVPTLAAWLKQWMKVTESDRAQSTNAGYQGYIDNYIVPQLGTKKIDKLTIDDLDNFYAELESRGMSGSTRHQCHSIIRVALKHAVWRGHLGRNVAAMVKPPTPSKSQATSLSEADMLAVYRAIENDRFRARWHLSLDFGLRPGEAIALEWPHIDFERATMRVEQQILQIRGKGAQLISSTKTGSGTREIALPEYMLDMLRELRQQQLIDMASRSEWKTWEPDGKPHAWCFTRPDGSVLRPGYDTSLWKKVVESAGLPHTRRYTARHTAASMAISDGADIPAVSEMMGHSNPAVTLSIYTHAIEERKVALADQAAARFAARTEDKLHNKLHQEK</sequence>
<dbReference type="Gene3D" id="1.10.443.10">
    <property type="entry name" value="Intergrase catalytic core"/>
    <property type="match status" value="1"/>
</dbReference>
<dbReference type="InterPro" id="IPR044068">
    <property type="entry name" value="CB"/>
</dbReference>
<accession>A0A6G7XGV4</accession>
<feature type="domain" description="Core-binding (CB)" evidence="6">
    <location>
        <begin position="61"/>
        <end position="143"/>
    </location>
</feature>
<dbReference type="KEGG" id="lvi:G7068_11815"/>
<evidence type="ECO:0000256" key="1">
    <source>
        <dbReference type="ARBA" id="ARBA00022908"/>
    </source>
</evidence>
<dbReference type="GO" id="GO:0006310">
    <property type="term" value="P:DNA recombination"/>
    <property type="evidence" value="ECO:0007669"/>
    <property type="project" value="UniProtKB-KW"/>
</dbReference>
<keyword evidence="2 4" id="KW-0238">DNA-binding</keyword>
<dbReference type="PANTHER" id="PTHR30349">
    <property type="entry name" value="PHAGE INTEGRASE-RELATED"/>
    <property type="match status" value="1"/>
</dbReference>
<name>A0A6G7XGV4_9MICO</name>
<dbReference type="EMBL" id="CP049863">
    <property type="protein sequence ID" value="QIK63795.1"/>
    <property type="molecule type" value="Genomic_DNA"/>
</dbReference>
<dbReference type="InterPro" id="IPR002104">
    <property type="entry name" value="Integrase_catalytic"/>
</dbReference>
<dbReference type="PANTHER" id="PTHR30349:SF91">
    <property type="entry name" value="INTA PROTEIN"/>
    <property type="match status" value="1"/>
</dbReference>
<keyword evidence="3" id="KW-0233">DNA recombination</keyword>
<dbReference type="InterPro" id="IPR022357">
    <property type="entry name" value="MIP_CS"/>
</dbReference>
<dbReference type="InterPro" id="IPR004107">
    <property type="entry name" value="Integrase_SAM-like_N"/>
</dbReference>
<dbReference type="AlphaFoldDB" id="A0A6G7XGV4"/>
<dbReference type="InterPro" id="IPR010998">
    <property type="entry name" value="Integrase_recombinase_N"/>
</dbReference>
<dbReference type="PROSITE" id="PS00221">
    <property type="entry name" value="MIP"/>
    <property type="match status" value="1"/>
</dbReference>
<evidence type="ECO:0000256" key="2">
    <source>
        <dbReference type="ARBA" id="ARBA00023125"/>
    </source>
</evidence>
<dbReference type="Gene3D" id="1.10.150.130">
    <property type="match status" value="1"/>
</dbReference>
<dbReference type="CDD" id="cd01189">
    <property type="entry name" value="INT_ICEBs1_C_like"/>
    <property type="match status" value="1"/>
</dbReference>
<feature type="domain" description="Tyr recombinase" evidence="5">
    <location>
        <begin position="164"/>
        <end position="369"/>
    </location>
</feature>
<evidence type="ECO:0000259" key="5">
    <source>
        <dbReference type="PROSITE" id="PS51898"/>
    </source>
</evidence>
<dbReference type="PROSITE" id="PS51900">
    <property type="entry name" value="CB"/>
    <property type="match status" value="1"/>
</dbReference>
<organism evidence="7 8">
    <name type="scientific">Leucobacter viscericola</name>
    <dbReference type="NCBI Taxonomy" id="2714935"/>
    <lineage>
        <taxon>Bacteria</taxon>
        <taxon>Bacillati</taxon>
        <taxon>Actinomycetota</taxon>
        <taxon>Actinomycetes</taxon>
        <taxon>Micrococcales</taxon>
        <taxon>Microbacteriaceae</taxon>
        <taxon>Leucobacter</taxon>
    </lineage>
</organism>
<evidence type="ECO:0000259" key="6">
    <source>
        <dbReference type="PROSITE" id="PS51900"/>
    </source>
</evidence>
<evidence type="ECO:0000256" key="3">
    <source>
        <dbReference type="ARBA" id="ARBA00023172"/>
    </source>
</evidence>
<dbReference type="GO" id="GO:0003677">
    <property type="term" value="F:DNA binding"/>
    <property type="evidence" value="ECO:0007669"/>
    <property type="project" value="UniProtKB-UniRule"/>
</dbReference>
<protein>
    <submittedName>
        <fullName evidence="7">Site-specific integrase</fullName>
    </submittedName>
</protein>
<dbReference type="SUPFAM" id="SSF56349">
    <property type="entry name" value="DNA breaking-rejoining enzymes"/>
    <property type="match status" value="1"/>
</dbReference>
<dbReference type="Proteomes" id="UP000502677">
    <property type="component" value="Chromosome"/>
</dbReference>
<reference evidence="7 8" key="1">
    <citation type="submission" date="2020-03" db="EMBL/GenBank/DDBJ databases">
        <title>Leucobacter sp. nov., isolated from beetles.</title>
        <authorList>
            <person name="Hyun D.-W."/>
            <person name="Bae J.-W."/>
        </authorList>
    </citation>
    <scope>NUCLEOTIDE SEQUENCE [LARGE SCALE GENOMIC DNA]</scope>
    <source>
        <strain evidence="7 8">HDW9C</strain>
    </source>
</reference>